<evidence type="ECO:0000313" key="1">
    <source>
        <dbReference type="EMBL" id="CAI2365871.1"/>
    </source>
</evidence>
<keyword evidence="2" id="KW-1185">Reference proteome</keyword>
<dbReference type="EMBL" id="CAMPGE010006952">
    <property type="protein sequence ID" value="CAI2365871.1"/>
    <property type="molecule type" value="Genomic_DNA"/>
</dbReference>
<protein>
    <submittedName>
        <fullName evidence="1">Uncharacterized protein</fullName>
    </submittedName>
</protein>
<organism evidence="1 2">
    <name type="scientific">Euplotes crassus</name>
    <dbReference type="NCBI Taxonomy" id="5936"/>
    <lineage>
        <taxon>Eukaryota</taxon>
        <taxon>Sar</taxon>
        <taxon>Alveolata</taxon>
        <taxon>Ciliophora</taxon>
        <taxon>Intramacronucleata</taxon>
        <taxon>Spirotrichea</taxon>
        <taxon>Hypotrichia</taxon>
        <taxon>Euplotida</taxon>
        <taxon>Euplotidae</taxon>
        <taxon>Moneuplotes</taxon>
    </lineage>
</organism>
<accession>A0AAD1XCD1</accession>
<gene>
    <name evidence="1" type="ORF">ECRASSUSDP1_LOCUS7146</name>
</gene>
<name>A0AAD1XCD1_EUPCR</name>
<proteinExistence type="predicted"/>
<sequence length="387" mass="45443">MTTLSPTRFYQQNDQNSVSEKTISKYYDRKMKEIEETRKEKRRMRKGLLTLRSDSYCGSQEMDIQHRTLAYPVDKAQKIQAARGRFMKNNINLHPMFRKSRKSLGIIKKNNELAANNSTQKLIRLIKKIKETRVKKGQNDSFSPTRQKSELAITDQSNLAEEFTPKSPNLKPALKNCLTNKERAERLQELKKRRQDRRKISSFPFKQRVMNRNDCNHKGNFLLNSAQRLPGFSQTIYNRKESEGNLIHSEDTLLNGQKNGKINIEAQAAGLKKPRNQYGIVVTEEREMIPPPEFYKNRKKQGRYNDAHIKETWGELFPYKGLWEGKDVAEQLKKYSLKRHGILSNSLDRKHLQKPNNFLRKSDHIFKLVDFQKHSILRDLEIGHFKV</sequence>
<comment type="caution">
    <text evidence="1">The sequence shown here is derived from an EMBL/GenBank/DDBJ whole genome shotgun (WGS) entry which is preliminary data.</text>
</comment>
<reference evidence="1" key="1">
    <citation type="submission" date="2023-07" db="EMBL/GenBank/DDBJ databases">
        <authorList>
            <consortium name="AG Swart"/>
            <person name="Singh M."/>
            <person name="Singh A."/>
            <person name="Seah K."/>
            <person name="Emmerich C."/>
        </authorList>
    </citation>
    <scope>NUCLEOTIDE SEQUENCE</scope>
    <source>
        <strain evidence="1">DP1</strain>
    </source>
</reference>
<evidence type="ECO:0000313" key="2">
    <source>
        <dbReference type="Proteomes" id="UP001295684"/>
    </source>
</evidence>
<dbReference type="Proteomes" id="UP001295684">
    <property type="component" value="Unassembled WGS sequence"/>
</dbReference>
<dbReference type="AlphaFoldDB" id="A0AAD1XCD1"/>